<evidence type="ECO:0000256" key="2">
    <source>
        <dbReference type="ARBA" id="ARBA00022679"/>
    </source>
</evidence>
<feature type="region of interest" description="Disordered" evidence="8">
    <location>
        <begin position="265"/>
        <end position="329"/>
    </location>
</feature>
<dbReference type="Pfam" id="PF17919">
    <property type="entry name" value="RT_RNaseH_2"/>
    <property type="match status" value="1"/>
</dbReference>
<dbReference type="Gene3D" id="3.10.10.10">
    <property type="entry name" value="HIV Type 1 Reverse Transcriptase, subunit A, domain 1"/>
    <property type="match status" value="1"/>
</dbReference>
<keyword evidence="9" id="KW-0812">Transmembrane</keyword>
<feature type="compositionally biased region" description="Basic residues" evidence="8">
    <location>
        <begin position="858"/>
        <end position="870"/>
    </location>
</feature>
<organism evidence="12 13">
    <name type="scientific">Caenorhabditis auriculariae</name>
    <dbReference type="NCBI Taxonomy" id="2777116"/>
    <lineage>
        <taxon>Eukaryota</taxon>
        <taxon>Metazoa</taxon>
        <taxon>Ecdysozoa</taxon>
        <taxon>Nematoda</taxon>
        <taxon>Chromadorea</taxon>
        <taxon>Rhabditida</taxon>
        <taxon>Rhabditina</taxon>
        <taxon>Rhabditomorpha</taxon>
        <taxon>Rhabditoidea</taxon>
        <taxon>Rhabditidae</taxon>
        <taxon>Peloderinae</taxon>
        <taxon>Caenorhabditis</taxon>
    </lineage>
</organism>
<feature type="domain" description="Peptidase A2" evidence="10">
    <location>
        <begin position="349"/>
        <end position="394"/>
    </location>
</feature>
<keyword evidence="9" id="KW-1133">Transmembrane helix</keyword>
<dbReference type="InterPro" id="IPR001995">
    <property type="entry name" value="Peptidase_A2_cat"/>
</dbReference>
<dbReference type="InterPro" id="IPR041577">
    <property type="entry name" value="RT_RNaseH_2"/>
</dbReference>
<dbReference type="GO" id="GO:0003964">
    <property type="term" value="F:RNA-directed DNA polymerase activity"/>
    <property type="evidence" value="ECO:0007669"/>
    <property type="project" value="UniProtKB-EC"/>
</dbReference>
<dbReference type="OrthoDB" id="5844179at2759"/>
<dbReference type="AlphaFoldDB" id="A0A8S1H7X2"/>
<keyword evidence="13" id="KW-1185">Reference proteome</keyword>
<dbReference type="PROSITE" id="PS50175">
    <property type="entry name" value="ASP_PROT_RETROV"/>
    <property type="match status" value="1"/>
</dbReference>
<keyword evidence="2" id="KW-0808">Transferase</keyword>
<dbReference type="CDD" id="cd01647">
    <property type="entry name" value="RT_LTR"/>
    <property type="match status" value="1"/>
</dbReference>
<evidence type="ECO:0000256" key="8">
    <source>
        <dbReference type="SAM" id="MobiDB-lite"/>
    </source>
</evidence>
<keyword evidence="4" id="KW-0540">Nuclease</keyword>
<dbReference type="Pfam" id="PF23309">
    <property type="entry name" value="DUF7083"/>
    <property type="match status" value="1"/>
</dbReference>
<keyword evidence="3" id="KW-0548">Nucleotidyltransferase</keyword>
<dbReference type="Pfam" id="PF00078">
    <property type="entry name" value="RVT_1"/>
    <property type="match status" value="1"/>
</dbReference>
<dbReference type="InterPro" id="IPR043502">
    <property type="entry name" value="DNA/RNA_pol_sf"/>
</dbReference>
<gene>
    <name evidence="12" type="ORF">CAUJ_LOCUS7020</name>
</gene>
<evidence type="ECO:0000259" key="11">
    <source>
        <dbReference type="PROSITE" id="PS50878"/>
    </source>
</evidence>
<dbReference type="PROSITE" id="PS50878">
    <property type="entry name" value="RT_POL"/>
    <property type="match status" value="1"/>
</dbReference>
<dbReference type="Pfam" id="PF13975">
    <property type="entry name" value="gag-asp_proteas"/>
    <property type="match status" value="1"/>
</dbReference>
<dbReference type="Gene3D" id="2.40.70.10">
    <property type="entry name" value="Acid Proteases"/>
    <property type="match status" value="1"/>
</dbReference>
<dbReference type="GO" id="GO:0006508">
    <property type="term" value="P:proteolysis"/>
    <property type="evidence" value="ECO:0007669"/>
    <property type="project" value="InterPro"/>
</dbReference>
<dbReference type="SUPFAM" id="SSF50630">
    <property type="entry name" value="Acid proteases"/>
    <property type="match status" value="1"/>
</dbReference>
<sequence length="975" mass="110779">MPSPTRQQTPTYNDFIAFMQQMQKEQQDARKDQQNFQKNMVDMIKTLTSSNVSSQASSPSIDVYGLLMNEIESFNYDADGTSTFDDWFKRHGVTINERGKSLTNDVKRNLIVNKLDKKAYDVYCKHILPKTYTDLTLDETTAVLKKLFRPLKSLCKRRFEFYQKAAPPMSSSADPFLDLANDVKNHYAEAEIKNIDEDTAQCIAFVSALADSSYAEIRLRLLNKMNDINAKLKLDDITEECRTWARIRAENRSMDTLDVKAIAQKKKKNTGQPQKYQQPHQQQYKKQHPSQEEESLHSSRHRQRNGSRFGRRSTTPSEHQPRRFAKKVAFSETEDARTYLKVDINGFTTELQVDTGADITMISRQTWNIIGSPALKPTPLSLKTADGSPMTVQGRFNAKFNIFDARHRSTTGSGPCYVTEKTDLLGLDWLIAIPQYRHLRKELSCRMTTTCLNQTREETVAQLRHKYASVFEEGLGRFTKTKAKLFLKPESRPVYIKKRPLPYASQPAIDAEIDRFVNEGVLSSIDYSQWAAPIVAVKKANGTIRMCADFSTGLNDALMLHQHPLPTAEDVFNKLNGGQLYTQIDFADAYLQIELDDSAKELLTVNTHRGLYRYNRLPFGVKSAPGIFQEVIDSMISGLNGVAAYLDDIIVTGRSTDEHRRNLEALFDRIHNYGFRVRLPKCNFLMPEIRYLGHIIDKDGRRPDPEKVRAITKMPPPKDVQQLRSFLGMITYYGNFIDKMRQIRTPLDALLKKDTPFEWSPECQDAFKRVKDVLTSPLLLTHFDPTLDIIVAADASDYGIGAVILHRYADGSEKAICHASHSLTDAEKKYAQIEKEGLPTRAHEVDLWTSSTSLGQRAVRRPGQRQHRSPTRQPAAPTRNRRHADALGRLRLAATIVTVAIAVIIAVVAAAAITEAATFRQRRSRHFETLRTPSSTAETTEHGPHFEVLCLVYLYKMIFPLTIILGGRCWNITSL</sequence>
<evidence type="ECO:0000259" key="10">
    <source>
        <dbReference type="PROSITE" id="PS50175"/>
    </source>
</evidence>
<dbReference type="Proteomes" id="UP000835052">
    <property type="component" value="Unassembled WGS sequence"/>
</dbReference>
<evidence type="ECO:0000256" key="1">
    <source>
        <dbReference type="ARBA" id="ARBA00012493"/>
    </source>
</evidence>
<feature type="compositionally biased region" description="Basic residues" evidence="8">
    <location>
        <begin position="298"/>
        <end position="311"/>
    </location>
</feature>
<feature type="transmembrane region" description="Helical" evidence="9">
    <location>
        <begin position="892"/>
        <end position="913"/>
    </location>
</feature>
<dbReference type="PANTHER" id="PTHR37984:SF5">
    <property type="entry name" value="PROTEIN NYNRIN-LIKE"/>
    <property type="match status" value="1"/>
</dbReference>
<feature type="compositionally biased region" description="Low complexity" evidence="8">
    <location>
        <begin position="272"/>
        <end position="282"/>
    </location>
</feature>
<comment type="caution">
    <text evidence="12">The sequence shown here is derived from an EMBL/GenBank/DDBJ whole genome shotgun (WGS) entry which is preliminary data.</text>
</comment>
<dbReference type="GO" id="GO:0004190">
    <property type="term" value="F:aspartic-type endopeptidase activity"/>
    <property type="evidence" value="ECO:0007669"/>
    <property type="project" value="InterPro"/>
</dbReference>
<dbReference type="PANTHER" id="PTHR37984">
    <property type="entry name" value="PROTEIN CBG26694"/>
    <property type="match status" value="1"/>
</dbReference>
<keyword evidence="7" id="KW-0511">Multifunctional enzyme</keyword>
<evidence type="ECO:0000313" key="12">
    <source>
        <dbReference type="EMBL" id="CAD6191101.1"/>
    </source>
</evidence>
<proteinExistence type="predicted"/>
<dbReference type="InterPro" id="IPR021109">
    <property type="entry name" value="Peptidase_aspartic_dom_sf"/>
</dbReference>
<dbReference type="Gene3D" id="3.30.70.270">
    <property type="match status" value="2"/>
</dbReference>
<name>A0A8S1H7X2_9PELO</name>
<evidence type="ECO:0000256" key="3">
    <source>
        <dbReference type="ARBA" id="ARBA00022695"/>
    </source>
</evidence>
<dbReference type="InterPro" id="IPR055510">
    <property type="entry name" value="DUF7083"/>
</dbReference>
<feature type="region of interest" description="Disordered" evidence="8">
    <location>
        <begin position="854"/>
        <end position="882"/>
    </location>
</feature>
<dbReference type="InterPro" id="IPR000477">
    <property type="entry name" value="RT_dom"/>
</dbReference>
<keyword evidence="6" id="KW-0378">Hydrolase</keyword>
<dbReference type="SUPFAM" id="SSF56672">
    <property type="entry name" value="DNA/RNA polymerases"/>
    <property type="match status" value="1"/>
</dbReference>
<accession>A0A8S1H7X2</accession>
<evidence type="ECO:0000256" key="5">
    <source>
        <dbReference type="ARBA" id="ARBA00022759"/>
    </source>
</evidence>
<dbReference type="EC" id="2.7.7.49" evidence="1"/>
<evidence type="ECO:0000256" key="9">
    <source>
        <dbReference type="SAM" id="Phobius"/>
    </source>
</evidence>
<dbReference type="FunFam" id="3.30.70.270:FF:000020">
    <property type="entry name" value="Transposon Tf2-6 polyprotein-like Protein"/>
    <property type="match status" value="1"/>
</dbReference>
<keyword evidence="5" id="KW-0255">Endonuclease</keyword>
<dbReference type="InterPro" id="IPR043128">
    <property type="entry name" value="Rev_trsase/Diguanyl_cyclase"/>
</dbReference>
<keyword evidence="9" id="KW-0472">Membrane</keyword>
<evidence type="ECO:0000256" key="6">
    <source>
        <dbReference type="ARBA" id="ARBA00022801"/>
    </source>
</evidence>
<feature type="domain" description="Reverse transcriptase" evidence="11">
    <location>
        <begin position="518"/>
        <end position="696"/>
    </location>
</feature>
<evidence type="ECO:0000256" key="4">
    <source>
        <dbReference type="ARBA" id="ARBA00022722"/>
    </source>
</evidence>
<dbReference type="GO" id="GO:0004519">
    <property type="term" value="F:endonuclease activity"/>
    <property type="evidence" value="ECO:0007669"/>
    <property type="project" value="UniProtKB-KW"/>
</dbReference>
<evidence type="ECO:0000256" key="7">
    <source>
        <dbReference type="ARBA" id="ARBA00023268"/>
    </source>
</evidence>
<protein>
    <recommendedName>
        <fullName evidence="1">RNA-directed DNA polymerase</fullName>
        <ecNumber evidence="1">2.7.7.49</ecNumber>
    </recommendedName>
</protein>
<dbReference type="InterPro" id="IPR050951">
    <property type="entry name" value="Retrovirus_Pol_polyprotein"/>
</dbReference>
<dbReference type="EMBL" id="CAJGYM010000019">
    <property type="protein sequence ID" value="CAD6191101.1"/>
    <property type="molecule type" value="Genomic_DNA"/>
</dbReference>
<evidence type="ECO:0000313" key="13">
    <source>
        <dbReference type="Proteomes" id="UP000835052"/>
    </source>
</evidence>
<reference evidence="12" key="1">
    <citation type="submission" date="2020-10" db="EMBL/GenBank/DDBJ databases">
        <authorList>
            <person name="Kikuchi T."/>
        </authorList>
    </citation>
    <scope>NUCLEOTIDE SEQUENCE</scope>
    <source>
        <strain evidence="12">NKZ352</strain>
    </source>
</reference>